<feature type="transmembrane region" description="Helical" evidence="2">
    <location>
        <begin position="21"/>
        <end position="41"/>
    </location>
</feature>
<dbReference type="InterPro" id="IPR016047">
    <property type="entry name" value="M23ase_b-sheet_dom"/>
</dbReference>
<dbReference type="Proteomes" id="UP000009284">
    <property type="component" value="Chromosome"/>
</dbReference>
<dbReference type="KEGG" id="tas:TASI_1274"/>
<dbReference type="SUPFAM" id="SSF51261">
    <property type="entry name" value="Duplicated hybrid motif"/>
    <property type="match status" value="1"/>
</dbReference>
<dbReference type="HOGENOM" id="CLU_029425_2_2_4"/>
<reference evidence="4 5" key="2">
    <citation type="journal article" date="2012" name="PLoS ONE">
        <title>Genomic characterization of the taylorella genus.</title>
        <authorList>
            <person name="Hebert L."/>
            <person name="Moumen B."/>
            <person name="Pons N."/>
            <person name="Duquesne F."/>
            <person name="Breuil M.F."/>
            <person name="Goux D."/>
            <person name="Batto J.M."/>
            <person name="Laugier C."/>
            <person name="Renault P."/>
            <person name="Petry S."/>
        </authorList>
    </citation>
    <scope>NUCLEOTIDE SEQUENCE [LARGE SCALE GENOMIC DNA]</scope>
    <source>
        <strain evidence="4 5">MCE3</strain>
    </source>
</reference>
<dbReference type="CDD" id="cd12797">
    <property type="entry name" value="M23_peptidase"/>
    <property type="match status" value="1"/>
</dbReference>
<proteinExistence type="predicted"/>
<dbReference type="GO" id="GO:0004222">
    <property type="term" value="F:metalloendopeptidase activity"/>
    <property type="evidence" value="ECO:0007669"/>
    <property type="project" value="TreeGrafter"/>
</dbReference>
<dbReference type="eggNOG" id="COG0739">
    <property type="taxonomic scope" value="Bacteria"/>
</dbReference>
<keyword evidence="1" id="KW-0732">Signal</keyword>
<dbReference type="STRING" id="1008459.TASI_1274"/>
<dbReference type="AlphaFoldDB" id="G4QC48"/>
<dbReference type="RefSeq" id="WP_014111911.1">
    <property type="nucleotide sequence ID" value="NC_016043.1"/>
</dbReference>
<dbReference type="PANTHER" id="PTHR21666:SF289">
    <property type="entry name" value="L-ALA--D-GLU ENDOPEPTIDASE"/>
    <property type="match status" value="1"/>
</dbReference>
<protein>
    <submittedName>
        <fullName evidence="4">Membrane protein related to metalloendopeptidases</fullName>
    </submittedName>
</protein>
<dbReference type="OrthoDB" id="9815245at2"/>
<reference key="1">
    <citation type="submission" date="2011-09" db="EMBL/GenBank/DDBJ databases">
        <title>Genomic characterization of the Taylorella genus.</title>
        <authorList>
            <person name="Hebert L."/>
            <person name="Moumen B."/>
            <person name="Pons N."/>
            <person name="Duquesne F."/>
            <person name="Breuil M.-F."/>
            <person name="Goux D."/>
            <person name="Batto J.-M."/>
            <person name="Renault P."/>
            <person name="Laugier C."/>
            <person name="Petry S."/>
        </authorList>
    </citation>
    <scope>NUCLEOTIDE SEQUENCE</scope>
    <source>
        <strain>MCE3</strain>
    </source>
</reference>
<keyword evidence="2" id="KW-0812">Transmembrane</keyword>
<evidence type="ECO:0000259" key="3">
    <source>
        <dbReference type="Pfam" id="PF01551"/>
    </source>
</evidence>
<keyword evidence="2" id="KW-1133">Transmembrane helix</keyword>
<organism evidence="4 5">
    <name type="scientific">Taylorella asinigenitalis (strain MCE3)</name>
    <dbReference type="NCBI Taxonomy" id="1008459"/>
    <lineage>
        <taxon>Bacteria</taxon>
        <taxon>Pseudomonadati</taxon>
        <taxon>Pseudomonadota</taxon>
        <taxon>Betaproteobacteria</taxon>
        <taxon>Burkholderiales</taxon>
        <taxon>Alcaligenaceae</taxon>
        <taxon>Taylorella</taxon>
    </lineage>
</organism>
<dbReference type="Pfam" id="PF01551">
    <property type="entry name" value="Peptidase_M23"/>
    <property type="match status" value="1"/>
</dbReference>
<accession>G4QC48</accession>
<dbReference type="FunFam" id="2.70.70.10:FF:000006">
    <property type="entry name" value="M23 family peptidase"/>
    <property type="match status" value="1"/>
</dbReference>
<dbReference type="InterPro" id="IPR011055">
    <property type="entry name" value="Dup_hybrid_motif"/>
</dbReference>
<keyword evidence="2" id="KW-0472">Membrane</keyword>
<dbReference type="PANTHER" id="PTHR21666">
    <property type="entry name" value="PEPTIDASE-RELATED"/>
    <property type="match status" value="1"/>
</dbReference>
<keyword evidence="5" id="KW-1185">Reference proteome</keyword>
<name>G4QC48_TAYAM</name>
<evidence type="ECO:0000313" key="5">
    <source>
        <dbReference type="Proteomes" id="UP000009284"/>
    </source>
</evidence>
<gene>
    <name evidence="4" type="ordered locus">TASI_1274</name>
</gene>
<evidence type="ECO:0000256" key="1">
    <source>
        <dbReference type="ARBA" id="ARBA00022729"/>
    </source>
</evidence>
<sequence length="337" mass="37246">MSEVKKRFKSPRRKKHQVKQIIQLSLVFASLIIAVFSGVLLERKFGIDEIVETRTIVEKEKQTNDLDLVAFTLNELTNQLADMKVRMAKIEFLSQRIARQEGLENINLDAAGRKNDNSFDSNEAIKEPRESAEQIGRQLDKLLKKISLQEDKLKVMEFFTQVDLANIQRIPSIIPVSLSTTRVTSGFGMRMHPITGELKLHSGIDLAGPVGTPIIAPSAGYVSHVGPKAGYGITIDIDHGNNITTRYAHLSTAYVEVGEIVTPKQVIAAIGNTGGSTGSHLHFEVRVNNVPLDPIEFIGHDLTINNEITKNVYNTVGIKKVSAQGRMKNSSIGSKRN</sequence>
<dbReference type="EMBL" id="CP003059">
    <property type="protein sequence ID" value="AEP37017.1"/>
    <property type="molecule type" value="Genomic_DNA"/>
</dbReference>
<evidence type="ECO:0000256" key="2">
    <source>
        <dbReference type="SAM" id="Phobius"/>
    </source>
</evidence>
<dbReference type="Gene3D" id="2.70.70.10">
    <property type="entry name" value="Glucose Permease (Domain IIA)"/>
    <property type="match status" value="1"/>
</dbReference>
<evidence type="ECO:0000313" key="4">
    <source>
        <dbReference type="EMBL" id="AEP37017.1"/>
    </source>
</evidence>
<dbReference type="InterPro" id="IPR050570">
    <property type="entry name" value="Cell_wall_metabolism_enzyme"/>
</dbReference>
<feature type="domain" description="M23ase beta-sheet core" evidence="3">
    <location>
        <begin position="200"/>
        <end position="294"/>
    </location>
</feature>